<keyword evidence="1" id="KW-0378">Hydrolase</keyword>
<dbReference type="Gene3D" id="3.50.30.50">
    <property type="entry name" value="Putative cyclase"/>
    <property type="match status" value="1"/>
</dbReference>
<dbReference type="PANTHER" id="PTHR31118">
    <property type="entry name" value="CYCLASE-LIKE PROTEIN 2"/>
    <property type="match status" value="1"/>
</dbReference>
<dbReference type="Proteomes" id="UP000485569">
    <property type="component" value="Unassembled WGS sequence"/>
</dbReference>
<dbReference type="EC" id="3.5.1.9" evidence="1"/>
<dbReference type="GO" id="GO:0019441">
    <property type="term" value="P:L-tryptophan catabolic process to kynurenine"/>
    <property type="evidence" value="ECO:0007669"/>
    <property type="project" value="InterPro"/>
</dbReference>
<reference evidence="1" key="1">
    <citation type="submission" date="2017-02" db="EMBL/GenBank/DDBJ databases">
        <title>Delving into the versatile metabolic prowess of the omnipresent phylum Bacteroidetes.</title>
        <authorList>
            <person name="Nobu M.K."/>
            <person name="Mei R."/>
            <person name="Narihiro T."/>
            <person name="Kuroda K."/>
            <person name="Liu W.-T."/>
        </authorList>
    </citation>
    <scope>NUCLEOTIDE SEQUENCE</scope>
    <source>
        <strain evidence="1">ADurb.Bin276</strain>
    </source>
</reference>
<dbReference type="GO" id="GO:0004061">
    <property type="term" value="F:arylformamidase activity"/>
    <property type="evidence" value="ECO:0007669"/>
    <property type="project" value="UniProtKB-EC"/>
</dbReference>
<dbReference type="AlphaFoldDB" id="A0A1V5SK42"/>
<comment type="caution">
    <text evidence="1">The sequence shown here is derived from an EMBL/GenBank/DDBJ whole genome shotgun (WGS) entry which is preliminary data.</text>
</comment>
<organism evidence="1">
    <name type="scientific">Candidatus Atribacter allofermentans</name>
    <dbReference type="NCBI Taxonomy" id="1852833"/>
    <lineage>
        <taxon>Bacteria</taxon>
        <taxon>Pseudomonadati</taxon>
        <taxon>Atribacterota</taxon>
        <taxon>Atribacteria</taxon>
        <taxon>Atribacterales</taxon>
        <taxon>Atribacteraceae</taxon>
        <taxon>Atribacter</taxon>
    </lineage>
</organism>
<proteinExistence type="predicted"/>
<dbReference type="Pfam" id="PF04199">
    <property type="entry name" value="Cyclase"/>
    <property type="match status" value="1"/>
</dbReference>
<dbReference type="InterPro" id="IPR037175">
    <property type="entry name" value="KFase_sf"/>
</dbReference>
<gene>
    <name evidence="1" type="primary">kynB_4</name>
    <name evidence="1" type="ORF">BWY41_02150</name>
</gene>
<dbReference type="InterPro" id="IPR007325">
    <property type="entry name" value="KFase/CYL"/>
</dbReference>
<sequence>MLSNKNTTWIDLTLPVYNGSPVFPGQPSPTFFSWTTLDLHPNATTAFFMVEHTGTHLDVPSHFVKNGLSVEKIPVDRFCGRCLIIDISHFKPGESLSKEELQRTINEQGITVFPNDIVLFYTKDSIRYGHEDYFKHYAGLSGEAAQYLVEQKIKGVGIDAPSIDHAPFDGHRVFLPAGVIIYEFLTNLEHLLKKEAFFYAFPLKFNNCTGSPIRAVAQVKDR</sequence>
<dbReference type="PANTHER" id="PTHR31118:SF12">
    <property type="entry name" value="CYCLASE-LIKE PROTEIN 2"/>
    <property type="match status" value="1"/>
</dbReference>
<name>A0A1V5SK42_9BACT</name>
<accession>A0A1V5SK42</accession>
<dbReference type="SUPFAM" id="SSF102198">
    <property type="entry name" value="Putative cyclase"/>
    <property type="match status" value="1"/>
</dbReference>
<evidence type="ECO:0000313" key="1">
    <source>
        <dbReference type="EMBL" id="OQA54322.1"/>
    </source>
</evidence>
<dbReference type="EMBL" id="MWBQ01000218">
    <property type="protein sequence ID" value="OQA54322.1"/>
    <property type="molecule type" value="Genomic_DNA"/>
</dbReference>
<protein>
    <submittedName>
        <fullName evidence="1">Kynurenine formamidase</fullName>
        <ecNumber evidence="1">3.5.1.9</ecNumber>
    </submittedName>
</protein>